<evidence type="ECO:0000313" key="21">
    <source>
        <dbReference type="Proteomes" id="UP000192578"/>
    </source>
</evidence>
<evidence type="ECO:0000259" key="19">
    <source>
        <dbReference type="Pfam" id="PF16363"/>
    </source>
</evidence>
<evidence type="ECO:0000256" key="1">
    <source>
        <dbReference type="ARBA" id="ARBA00001911"/>
    </source>
</evidence>
<keyword evidence="12" id="KW-0333">Golgi apparatus</keyword>
<keyword evidence="21" id="KW-1185">Reference proteome</keyword>
<comment type="caution">
    <text evidence="20">The sequence shown here is derived from an EMBL/GenBank/DDBJ whole genome shotgun (WGS) entry which is preliminary data.</text>
</comment>
<dbReference type="PANTHER" id="PTHR43078:SF6">
    <property type="entry name" value="UDP-GLUCURONIC ACID DECARBOXYLASE 1"/>
    <property type="match status" value="1"/>
</dbReference>
<accession>A0A9X6NL45</accession>
<name>A0A9X6NL45_HYPEX</name>
<organism evidence="20 21">
    <name type="scientific">Hypsibius exemplaris</name>
    <name type="common">Freshwater tardigrade</name>
    <dbReference type="NCBI Taxonomy" id="2072580"/>
    <lineage>
        <taxon>Eukaryota</taxon>
        <taxon>Metazoa</taxon>
        <taxon>Ecdysozoa</taxon>
        <taxon>Tardigrada</taxon>
        <taxon>Eutardigrada</taxon>
        <taxon>Parachela</taxon>
        <taxon>Hypsibioidea</taxon>
        <taxon>Hypsibiidae</taxon>
        <taxon>Hypsibius</taxon>
    </lineage>
</organism>
<comment type="subcellular location">
    <subcellularLocation>
        <location evidence="2">Golgi apparatus</location>
        <location evidence="2">Golgi stack membrane</location>
        <topology evidence="2">Single-pass type II membrane protein</topology>
    </subcellularLocation>
</comment>
<feature type="region of interest" description="Disordered" evidence="18">
    <location>
        <begin position="35"/>
        <end position="64"/>
    </location>
</feature>
<keyword evidence="14" id="KW-0325">Glycoprotein</keyword>
<dbReference type="SUPFAM" id="SSF51735">
    <property type="entry name" value="NAD(P)-binding Rossmann-fold domains"/>
    <property type="match status" value="1"/>
</dbReference>
<evidence type="ECO:0000256" key="4">
    <source>
        <dbReference type="ARBA" id="ARBA00007505"/>
    </source>
</evidence>
<dbReference type="AlphaFoldDB" id="A0A9X6NL45"/>
<gene>
    <name evidence="20" type="ORF">BV898_15969</name>
</gene>
<dbReference type="GO" id="GO:0048040">
    <property type="term" value="F:UDP-glucuronate decarboxylase activity"/>
    <property type="evidence" value="ECO:0007669"/>
    <property type="project" value="UniProtKB-EC"/>
</dbReference>
<proteinExistence type="inferred from homology"/>
<keyword evidence="7" id="KW-0812">Transmembrane</keyword>
<evidence type="ECO:0000256" key="3">
    <source>
        <dbReference type="ARBA" id="ARBA00005100"/>
    </source>
</evidence>
<evidence type="ECO:0000256" key="13">
    <source>
        <dbReference type="ARBA" id="ARBA00023136"/>
    </source>
</evidence>
<keyword evidence="10" id="KW-1133">Transmembrane helix</keyword>
<keyword evidence="11" id="KW-0520">NAD</keyword>
<dbReference type="GO" id="GO:0032580">
    <property type="term" value="C:Golgi cisterna membrane"/>
    <property type="evidence" value="ECO:0007669"/>
    <property type="project" value="UniProtKB-SubCell"/>
</dbReference>
<evidence type="ECO:0000256" key="8">
    <source>
        <dbReference type="ARBA" id="ARBA00022793"/>
    </source>
</evidence>
<dbReference type="GO" id="GO:0042732">
    <property type="term" value="P:D-xylose metabolic process"/>
    <property type="evidence" value="ECO:0007669"/>
    <property type="project" value="InterPro"/>
</dbReference>
<keyword evidence="9" id="KW-0735">Signal-anchor</keyword>
<comment type="catalytic activity">
    <reaction evidence="17">
        <text>UDP-alpha-D-glucuronate + H(+) = UDP-alpha-D-xylose + CO2</text>
        <dbReference type="Rhea" id="RHEA:23916"/>
        <dbReference type="ChEBI" id="CHEBI:15378"/>
        <dbReference type="ChEBI" id="CHEBI:16526"/>
        <dbReference type="ChEBI" id="CHEBI:57632"/>
        <dbReference type="ChEBI" id="CHEBI:58052"/>
        <dbReference type="EC" id="4.1.1.35"/>
    </reaction>
    <physiologicalReaction direction="left-to-right" evidence="17">
        <dbReference type="Rhea" id="RHEA:23917"/>
    </physiologicalReaction>
</comment>
<dbReference type="InterPro" id="IPR036291">
    <property type="entry name" value="NAD(P)-bd_dom_sf"/>
</dbReference>
<evidence type="ECO:0000256" key="18">
    <source>
        <dbReference type="SAM" id="MobiDB-lite"/>
    </source>
</evidence>
<comment type="pathway">
    <text evidence="3">Nucleotide-sugar biosynthesis; UDP-alpha-D-xylose biosynthesis; UDP-alpha-D-xylose from UDP-alpha-D-glucuronate: step 1/1.</text>
</comment>
<protein>
    <recommendedName>
        <fullName evidence="6">UDP-glucuronic acid decarboxylase 1</fullName>
        <ecNumber evidence="5">4.1.1.35</ecNumber>
    </recommendedName>
    <alternativeName>
        <fullName evidence="16">UDP-glucuronate decarboxylase 1</fullName>
    </alternativeName>
</protein>
<evidence type="ECO:0000256" key="17">
    <source>
        <dbReference type="ARBA" id="ARBA00049410"/>
    </source>
</evidence>
<dbReference type="InterPro" id="IPR044516">
    <property type="entry name" value="UXS-like"/>
</dbReference>
<evidence type="ECO:0000256" key="16">
    <source>
        <dbReference type="ARBA" id="ARBA00031585"/>
    </source>
</evidence>
<evidence type="ECO:0000256" key="6">
    <source>
        <dbReference type="ARBA" id="ARBA00018816"/>
    </source>
</evidence>
<dbReference type="PANTHER" id="PTHR43078">
    <property type="entry name" value="UDP-GLUCURONIC ACID DECARBOXYLASE-RELATED"/>
    <property type="match status" value="1"/>
</dbReference>
<sequence length="404" mass="45842">MFCSAPAICSFRLLFLSEKRREFIFGSQTAEETSAERFVSSPNGGMNGETKDRTTNGNVRSHGYPEVRNLNYKERKRILVTGGAGFVGSHLVDRLMLEGHEVYVVDNYFTGRKKNIEHWIGHGNFEMIQHDIVNPLFIEVDEIYHLASPASPIHYMYNPIKTIKTNTLGTMNMLGLAKRTRAKLLLASTSEVYGDPEIHPQVETYWGHVNPIGPRACYDEGKRVAETLCYGYEQQEEVQVRVARIFNTYGPRMHMEDGRVVSNFVLQALQNVPITIYGDGEQTRSFQYVSDLVDGLIRLMKSDYTQPVNLGNQEEHTIKEFAEIIHEIVGGTSEIINKPAVIDDPRRRRPDITLAKSVLGWSPKVPLAEGLAKTIAYFRNELEKTAQPIRPVNLDSFFHYSIQA</sequence>
<evidence type="ECO:0000256" key="7">
    <source>
        <dbReference type="ARBA" id="ARBA00022692"/>
    </source>
</evidence>
<evidence type="ECO:0000256" key="14">
    <source>
        <dbReference type="ARBA" id="ARBA00023180"/>
    </source>
</evidence>
<evidence type="ECO:0000256" key="10">
    <source>
        <dbReference type="ARBA" id="ARBA00022989"/>
    </source>
</evidence>
<evidence type="ECO:0000256" key="15">
    <source>
        <dbReference type="ARBA" id="ARBA00023239"/>
    </source>
</evidence>
<dbReference type="Proteomes" id="UP000192578">
    <property type="component" value="Unassembled WGS sequence"/>
</dbReference>
<reference evidence="21" key="1">
    <citation type="submission" date="2017-01" db="EMBL/GenBank/DDBJ databases">
        <title>Comparative genomics of anhydrobiosis in the tardigrade Hypsibius dujardini.</title>
        <authorList>
            <person name="Yoshida Y."/>
            <person name="Koutsovoulos G."/>
            <person name="Laetsch D."/>
            <person name="Stevens L."/>
            <person name="Kumar S."/>
            <person name="Horikawa D."/>
            <person name="Ishino K."/>
            <person name="Komine S."/>
            <person name="Tomita M."/>
            <person name="Blaxter M."/>
            <person name="Arakawa K."/>
        </authorList>
    </citation>
    <scope>NUCLEOTIDE SEQUENCE [LARGE SCALE GENOMIC DNA]</scope>
    <source>
        <strain evidence="21">Z151</strain>
    </source>
</reference>
<comment type="similarity">
    <text evidence="4">Belongs to the NAD(P)-dependent epimerase/dehydratase family. UDP-glucuronic acid decarboxylase subfamily.</text>
</comment>
<evidence type="ECO:0000256" key="12">
    <source>
        <dbReference type="ARBA" id="ARBA00023034"/>
    </source>
</evidence>
<comment type="cofactor">
    <cofactor evidence="1">
        <name>NAD(+)</name>
        <dbReference type="ChEBI" id="CHEBI:57540"/>
    </cofactor>
</comment>
<evidence type="ECO:0000256" key="9">
    <source>
        <dbReference type="ARBA" id="ARBA00022968"/>
    </source>
</evidence>
<keyword evidence="8" id="KW-0210">Decarboxylase</keyword>
<dbReference type="Pfam" id="PF16363">
    <property type="entry name" value="GDP_Man_Dehyd"/>
    <property type="match status" value="1"/>
</dbReference>
<dbReference type="EC" id="4.1.1.35" evidence="5"/>
<evidence type="ECO:0000313" key="20">
    <source>
        <dbReference type="EMBL" id="OWA51489.1"/>
    </source>
</evidence>
<evidence type="ECO:0000256" key="2">
    <source>
        <dbReference type="ARBA" id="ARBA00004447"/>
    </source>
</evidence>
<dbReference type="EMBL" id="MTYJ01000229">
    <property type="protein sequence ID" value="OWA51489.1"/>
    <property type="molecule type" value="Genomic_DNA"/>
</dbReference>
<dbReference type="GO" id="GO:0070403">
    <property type="term" value="F:NAD+ binding"/>
    <property type="evidence" value="ECO:0007669"/>
    <property type="project" value="InterPro"/>
</dbReference>
<keyword evidence="15" id="KW-0456">Lyase</keyword>
<dbReference type="Gene3D" id="3.40.50.720">
    <property type="entry name" value="NAD(P)-binding Rossmann-like Domain"/>
    <property type="match status" value="2"/>
</dbReference>
<dbReference type="CDD" id="cd05230">
    <property type="entry name" value="UGD_SDR_e"/>
    <property type="match status" value="1"/>
</dbReference>
<evidence type="ECO:0000256" key="11">
    <source>
        <dbReference type="ARBA" id="ARBA00023027"/>
    </source>
</evidence>
<dbReference type="FunFam" id="3.40.50.720:FF:000065">
    <property type="entry name" value="UDP-glucuronic acid decarboxylase 1"/>
    <property type="match status" value="1"/>
</dbReference>
<feature type="domain" description="NAD(P)-binding" evidence="19">
    <location>
        <begin position="79"/>
        <end position="373"/>
    </location>
</feature>
<keyword evidence="13" id="KW-0472">Membrane</keyword>
<dbReference type="InterPro" id="IPR016040">
    <property type="entry name" value="NAD(P)-bd_dom"/>
</dbReference>
<dbReference type="OrthoDB" id="331544at2759"/>
<evidence type="ECO:0000256" key="5">
    <source>
        <dbReference type="ARBA" id="ARBA00012290"/>
    </source>
</evidence>